<proteinExistence type="predicted"/>
<protein>
    <submittedName>
        <fullName evidence="2">Reverse transcriptase domain-containing protein</fullName>
    </submittedName>
</protein>
<dbReference type="InterPro" id="IPR012337">
    <property type="entry name" value="RNaseH-like_sf"/>
</dbReference>
<feature type="compositionally biased region" description="Basic residues" evidence="1">
    <location>
        <begin position="152"/>
        <end position="161"/>
    </location>
</feature>
<dbReference type="Proteomes" id="UP001151760">
    <property type="component" value="Unassembled WGS sequence"/>
</dbReference>
<comment type="caution">
    <text evidence="2">The sequence shown here is derived from an EMBL/GenBank/DDBJ whole genome shotgun (WGS) entry which is preliminary data.</text>
</comment>
<keyword evidence="2" id="KW-0808">Transferase</keyword>
<gene>
    <name evidence="2" type="ORF">Tco_0841609</name>
</gene>
<dbReference type="InterPro" id="IPR036397">
    <property type="entry name" value="RNaseH_sf"/>
</dbReference>
<sequence>MHNDAKALIQRCEACQIHPSIPKKPKQEMKPITSTWPFSQWVIDIVGPLSIAQGGARFGIPQTIISDNGKQFAEGIFLAWSEDWERLTKDRWMSYHSASKAEFQGKLGPTWDGPYVVKKAYGDGAYKLETLSGSPVDRTWNGSNLRTDISKITRKQSKTGKRGHENQKSKKPKPEK</sequence>
<accession>A0ABQ5AZM0</accession>
<keyword evidence="3" id="KW-1185">Reference proteome</keyword>
<dbReference type="SUPFAM" id="SSF53098">
    <property type="entry name" value="Ribonuclease H-like"/>
    <property type="match status" value="1"/>
</dbReference>
<keyword evidence="2" id="KW-0695">RNA-directed DNA polymerase</keyword>
<feature type="compositionally biased region" description="Basic and acidic residues" evidence="1">
    <location>
        <begin position="162"/>
        <end position="176"/>
    </location>
</feature>
<evidence type="ECO:0000313" key="2">
    <source>
        <dbReference type="EMBL" id="GJT07147.1"/>
    </source>
</evidence>
<dbReference type="EMBL" id="BQNB010012727">
    <property type="protein sequence ID" value="GJT07147.1"/>
    <property type="molecule type" value="Genomic_DNA"/>
</dbReference>
<evidence type="ECO:0000313" key="3">
    <source>
        <dbReference type="Proteomes" id="UP001151760"/>
    </source>
</evidence>
<dbReference type="Gene3D" id="3.30.420.10">
    <property type="entry name" value="Ribonuclease H-like superfamily/Ribonuclease H"/>
    <property type="match status" value="1"/>
</dbReference>
<reference evidence="2" key="1">
    <citation type="journal article" date="2022" name="Int. J. Mol. Sci.">
        <title>Draft Genome of Tanacetum Coccineum: Genomic Comparison of Closely Related Tanacetum-Family Plants.</title>
        <authorList>
            <person name="Yamashiro T."/>
            <person name="Shiraishi A."/>
            <person name="Nakayama K."/>
            <person name="Satake H."/>
        </authorList>
    </citation>
    <scope>NUCLEOTIDE SEQUENCE</scope>
</reference>
<dbReference type="GO" id="GO:0003964">
    <property type="term" value="F:RNA-directed DNA polymerase activity"/>
    <property type="evidence" value="ECO:0007669"/>
    <property type="project" value="UniProtKB-KW"/>
</dbReference>
<name>A0ABQ5AZM0_9ASTR</name>
<organism evidence="2 3">
    <name type="scientific">Tanacetum coccineum</name>
    <dbReference type="NCBI Taxonomy" id="301880"/>
    <lineage>
        <taxon>Eukaryota</taxon>
        <taxon>Viridiplantae</taxon>
        <taxon>Streptophyta</taxon>
        <taxon>Embryophyta</taxon>
        <taxon>Tracheophyta</taxon>
        <taxon>Spermatophyta</taxon>
        <taxon>Magnoliopsida</taxon>
        <taxon>eudicotyledons</taxon>
        <taxon>Gunneridae</taxon>
        <taxon>Pentapetalae</taxon>
        <taxon>asterids</taxon>
        <taxon>campanulids</taxon>
        <taxon>Asterales</taxon>
        <taxon>Asteraceae</taxon>
        <taxon>Asteroideae</taxon>
        <taxon>Anthemideae</taxon>
        <taxon>Anthemidinae</taxon>
        <taxon>Tanacetum</taxon>
    </lineage>
</organism>
<evidence type="ECO:0000256" key="1">
    <source>
        <dbReference type="SAM" id="MobiDB-lite"/>
    </source>
</evidence>
<reference evidence="2" key="2">
    <citation type="submission" date="2022-01" db="EMBL/GenBank/DDBJ databases">
        <authorList>
            <person name="Yamashiro T."/>
            <person name="Shiraishi A."/>
            <person name="Satake H."/>
            <person name="Nakayama K."/>
        </authorList>
    </citation>
    <scope>NUCLEOTIDE SEQUENCE</scope>
</reference>
<keyword evidence="2" id="KW-0548">Nucleotidyltransferase</keyword>
<feature type="region of interest" description="Disordered" evidence="1">
    <location>
        <begin position="139"/>
        <end position="176"/>
    </location>
</feature>